<dbReference type="InterPro" id="IPR003856">
    <property type="entry name" value="LPS_length_determ_N"/>
</dbReference>
<evidence type="ECO:0000256" key="7">
    <source>
        <dbReference type="ARBA" id="ARBA00022519"/>
    </source>
</evidence>
<evidence type="ECO:0000256" key="12">
    <source>
        <dbReference type="ARBA" id="ARBA00022840"/>
    </source>
</evidence>
<dbReference type="NCBIfam" id="TIGR01007">
    <property type="entry name" value="eps_fam"/>
    <property type="match status" value="1"/>
</dbReference>
<dbReference type="PANTHER" id="PTHR32309:SF13">
    <property type="entry name" value="FERRIC ENTEROBACTIN TRANSPORT PROTEIN FEPE"/>
    <property type="match status" value="1"/>
</dbReference>
<keyword evidence="6" id="KW-1003">Cell membrane</keyword>
<keyword evidence="15" id="KW-0829">Tyrosine-protein kinase</keyword>
<dbReference type="OrthoDB" id="580971at2"/>
<dbReference type="STRING" id="1458985.BJP34_32390"/>
<dbReference type="Gene3D" id="3.40.50.300">
    <property type="entry name" value="P-loop containing nucleotide triphosphate hydrolases"/>
    <property type="match status" value="1"/>
</dbReference>
<dbReference type="Pfam" id="PF13614">
    <property type="entry name" value="AAA_31"/>
    <property type="match status" value="1"/>
</dbReference>
<name>A0A1D8U4A9_9CYAN</name>
<comment type="similarity">
    <text evidence="2">Belongs to the CpsC/CapA family.</text>
</comment>
<evidence type="ECO:0000256" key="11">
    <source>
        <dbReference type="ARBA" id="ARBA00022777"/>
    </source>
</evidence>
<evidence type="ECO:0000256" key="1">
    <source>
        <dbReference type="ARBA" id="ARBA00004429"/>
    </source>
</evidence>
<keyword evidence="12" id="KW-0067">ATP-binding</keyword>
<dbReference type="PANTHER" id="PTHR32309">
    <property type="entry name" value="TYROSINE-PROTEIN KINASE"/>
    <property type="match status" value="1"/>
</dbReference>
<feature type="coiled-coil region" evidence="17">
    <location>
        <begin position="158"/>
        <end position="185"/>
    </location>
</feature>
<dbReference type="CDD" id="cd05387">
    <property type="entry name" value="BY-kinase"/>
    <property type="match status" value="1"/>
</dbReference>
<evidence type="ECO:0000256" key="10">
    <source>
        <dbReference type="ARBA" id="ARBA00022741"/>
    </source>
</evidence>
<protein>
    <recommendedName>
        <fullName evidence="5">non-specific protein-tyrosine kinase</fullName>
        <ecNumber evidence="5">2.7.10.2</ecNumber>
    </recommendedName>
</protein>
<feature type="transmembrane region" description="Helical" evidence="18">
    <location>
        <begin position="12"/>
        <end position="31"/>
    </location>
</feature>
<evidence type="ECO:0000259" key="20">
    <source>
        <dbReference type="Pfam" id="PF13614"/>
    </source>
</evidence>
<sequence>MRLWLTVLERRGLVIVGVAVTGMSFIIPQTLNQEPIYESKFQILVEPVNADNDLGNFTSFLGDQDLKSGLDYETQIQVLRSPELMEKVLAELQKPYPEIDYDSLMEDLTITRLGETKILEISYQGKDQDQILTVLDQLAKVYLEYSLEERQTNLKLGIQFVENQLPSLQTRVNQLQNQLQIFRERYQFTDPESQAQLIASQMTTLKQQNLALEQELVQARSYLGSLQDETGALAALGEAPLYQQIIGQLRTVETQIAGELTRFQPQSTAIQLLQTQRQNLLPILEQEAERVLNSKFAEGVTEVQRLETQRQTLFVAQQQLDQQAQQIPALVRRYTDLQREIQIATEGLNRFRSTKETLRIQAAQTEIPWEVIEAPVRAENPISPNIPRNLTLGAVATILVGIGFALVLERLDNVYHTLDELKQQTKLPVLGTIPINKKLPGAPSTNSLEKVGRFFSKPFTWIIPGFRKKLTAYSYGGDAQFSHFLEAIRVLNTNIQLLSSDRPIHSVAISSSMPGDGKSTIALFLAQTAAAMGKKVLLVDADMRKPQVHTRLQLPNELGLSNLIAQTRSPEQVINDELPIPGLSVLTAGKIPPDPTKLLSSEKMKGLIKYFEDIFDLVIYDTPPVLGLADTTLLTPKTDGLILVTRIEKTDRFALTQALDNLKLSRVNVLGIVANGVQGDANSPYGYYKYGYGNNHKEQDWEEEEENLTSTLSK</sequence>
<feature type="domain" description="AAA" evidence="20">
    <location>
        <begin position="507"/>
        <end position="649"/>
    </location>
</feature>
<feature type="domain" description="Polysaccharide chain length determinant N-terminal" evidence="19">
    <location>
        <begin position="3"/>
        <end position="92"/>
    </location>
</feature>
<organism evidence="21 22">
    <name type="scientific">Moorena producens PAL-8-15-08-1</name>
    <dbReference type="NCBI Taxonomy" id="1458985"/>
    <lineage>
        <taxon>Bacteria</taxon>
        <taxon>Bacillati</taxon>
        <taxon>Cyanobacteriota</taxon>
        <taxon>Cyanophyceae</taxon>
        <taxon>Coleofasciculales</taxon>
        <taxon>Coleofasciculaceae</taxon>
        <taxon>Moorena</taxon>
    </lineage>
</organism>
<dbReference type="InterPro" id="IPR027417">
    <property type="entry name" value="P-loop_NTPase"/>
</dbReference>
<evidence type="ECO:0000256" key="6">
    <source>
        <dbReference type="ARBA" id="ARBA00022475"/>
    </source>
</evidence>
<dbReference type="InterPro" id="IPR050445">
    <property type="entry name" value="Bact_polysacc_biosynth/exp"/>
</dbReference>
<keyword evidence="9 18" id="KW-0812">Transmembrane</keyword>
<dbReference type="KEGG" id="mpro:BJP34_32390"/>
<dbReference type="GO" id="GO:0004715">
    <property type="term" value="F:non-membrane spanning protein tyrosine kinase activity"/>
    <property type="evidence" value="ECO:0007669"/>
    <property type="project" value="UniProtKB-EC"/>
</dbReference>
<reference evidence="22" key="1">
    <citation type="submission" date="2016-10" db="EMBL/GenBank/DDBJ databases">
        <title>Comparative genomics uncovers the prolific and rare metabolic potential of the cyanobacterial genus Moorea.</title>
        <authorList>
            <person name="Leao T."/>
            <person name="Castelao G."/>
            <person name="Korobeynikov A."/>
            <person name="Monroe E.A."/>
            <person name="Podell S."/>
            <person name="Glukhov E."/>
            <person name="Allen E."/>
            <person name="Gerwick W.H."/>
            <person name="Gerwick L."/>
        </authorList>
    </citation>
    <scope>NUCLEOTIDE SEQUENCE [LARGE SCALE GENOMIC DNA]</scope>
    <source>
        <strain evidence="22">PAL-8-15-08-1</strain>
    </source>
</reference>
<evidence type="ECO:0000256" key="14">
    <source>
        <dbReference type="ARBA" id="ARBA00023136"/>
    </source>
</evidence>
<proteinExistence type="inferred from homology"/>
<evidence type="ECO:0000256" key="16">
    <source>
        <dbReference type="ARBA" id="ARBA00051245"/>
    </source>
</evidence>
<dbReference type="AlphaFoldDB" id="A0A1D8U4A9"/>
<evidence type="ECO:0000256" key="13">
    <source>
        <dbReference type="ARBA" id="ARBA00022989"/>
    </source>
</evidence>
<evidence type="ECO:0000256" key="5">
    <source>
        <dbReference type="ARBA" id="ARBA00011903"/>
    </source>
</evidence>
<dbReference type="EC" id="2.7.10.2" evidence="5"/>
<evidence type="ECO:0000256" key="8">
    <source>
        <dbReference type="ARBA" id="ARBA00022679"/>
    </source>
</evidence>
<evidence type="ECO:0000256" key="9">
    <source>
        <dbReference type="ARBA" id="ARBA00022692"/>
    </source>
</evidence>
<keyword evidence="13 18" id="KW-1133">Transmembrane helix</keyword>
<keyword evidence="11" id="KW-0418">Kinase</keyword>
<evidence type="ECO:0000313" key="22">
    <source>
        <dbReference type="Proteomes" id="UP000177870"/>
    </source>
</evidence>
<comment type="catalytic activity">
    <reaction evidence="16">
        <text>L-tyrosyl-[protein] + ATP = O-phospho-L-tyrosyl-[protein] + ADP + H(+)</text>
        <dbReference type="Rhea" id="RHEA:10596"/>
        <dbReference type="Rhea" id="RHEA-COMP:10136"/>
        <dbReference type="Rhea" id="RHEA-COMP:20101"/>
        <dbReference type="ChEBI" id="CHEBI:15378"/>
        <dbReference type="ChEBI" id="CHEBI:30616"/>
        <dbReference type="ChEBI" id="CHEBI:46858"/>
        <dbReference type="ChEBI" id="CHEBI:61978"/>
        <dbReference type="ChEBI" id="CHEBI:456216"/>
        <dbReference type="EC" id="2.7.10.2"/>
    </reaction>
</comment>
<evidence type="ECO:0000256" key="18">
    <source>
        <dbReference type="SAM" id="Phobius"/>
    </source>
</evidence>
<comment type="similarity">
    <text evidence="3">Belongs to the CpsD/CapB family.</text>
</comment>
<evidence type="ECO:0000256" key="4">
    <source>
        <dbReference type="ARBA" id="ARBA00008883"/>
    </source>
</evidence>
<keyword evidence="10" id="KW-0547">Nucleotide-binding</keyword>
<comment type="similarity">
    <text evidence="4">Belongs to the etk/wzc family.</text>
</comment>
<dbReference type="InterPro" id="IPR025669">
    <property type="entry name" value="AAA_dom"/>
</dbReference>
<evidence type="ECO:0000256" key="2">
    <source>
        <dbReference type="ARBA" id="ARBA00006683"/>
    </source>
</evidence>
<evidence type="ECO:0000256" key="17">
    <source>
        <dbReference type="SAM" id="Coils"/>
    </source>
</evidence>
<dbReference type="EMBL" id="CP017599">
    <property type="protein sequence ID" value="AOX04653.1"/>
    <property type="molecule type" value="Genomic_DNA"/>
</dbReference>
<dbReference type="Pfam" id="PF02706">
    <property type="entry name" value="Wzz"/>
    <property type="match status" value="1"/>
</dbReference>
<gene>
    <name evidence="21" type="ORF">BJP34_32390</name>
</gene>
<accession>A0A1D8U4A9</accession>
<keyword evidence="8" id="KW-0808">Transferase</keyword>
<keyword evidence="14 18" id="KW-0472">Membrane</keyword>
<keyword evidence="17" id="KW-0175">Coiled coil</keyword>
<comment type="subcellular location">
    <subcellularLocation>
        <location evidence="1">Cell inner membrane</location>
        <topology evidence="1">Multi-pass membrane protein</topology>
    </subcellularLocation>
</comment>
<dbReference type="GO" id="GO:0005524">
    <property type="term" value="F:ATP binding"/>
    <property type="evidence" value="ECO:0007669"/>
    <property type="project" value="UniProtKB-KW"/>
</dbReference>
<dbReference type="SUPFAM" id="SSF52540">
    <property type="entry name" value="P-loop containing nucleoside triphosphate hydrolases"/>
    <property type="match status" value="1"/>
</dbReference>
<evidence type="ECO:0000259" key="19">
    <source>
        <dbReference type="Pfam" id="PF02706"/>
    </source>
</evidence>
<keyword evidence="7" id="KW-0997">Cell inner membrane</keyword>
<evidence type="ECO:0000256" key="15">
    <source>
        <dbReference type="ARBA" id="ARBA00023137"/>
    </source>
</evidence>
<evidence type="ECO:0000256" key="3">
    <source>
        <dbReference type="ARBA" id="ARBA00007316"/>
    </source>
</evidence>
<dbReference type="Proteomes" id="UP000177870">
    <property type="component" value="Chromosome"/>
</dbReference>
<evidence type="ECO:0000313" key="21">
    <source>
        <dbReference type="EMBL" id="AOX04653.1"/>
    </source>
</evidence>
<dbReference type="InterPro" id="IPR005702">
    <property type="entry name" value="Wzc-like_C"/>
</dbReference>
<dbReference type="GO" id="GO:0005886">
    <property type="term" value="C:plasma membrane"/>
    <property type="evidence" value="ECO:0007669"/>
    <property type="project" value="UniProtKB-SubCell"/>
</dbReference>